<dbReference type="STRING" id="1172190.M947_06555"/>
<name>T0JFB0_9BACT</name>
<comment type="caution">
    <text evidence="4">The sequence shown here is derived from an EMBL/GenBank/DDBJ whole genome shotgun (WGS) entry which is preliminary data.</text>
</comment>
<dbReference type="SUPFAM" id="SSF47226">
    <property type="entry name" value="Histidine-containing phosphotransfer domain, HPT domain"/>
    <property type="match status" value="1"/>
</dbReference>
<sequence length="502" mass="58199">MLIYNHQKEFVGIDESNLKTLGFSTLSELIKEAEDFADLFVKTPGYIHNFKHVHWIDFVTCAESNQESKVIINVNGKNFRCNLDIRGIYLKDDPSNMGYAVNLVNLRVLSQTEQELAKKGIEQKPAVKPIAPSDEEEQQEQKEIKKEYIKAKQDEFEVDGTISIDDFDTFEDPIKDVYEEEPPDLEYENRQVPKEIKKKPLAPLYGQVLEVGSDYVYDPQLASDELGLPLELIEEFVQDFIAQANDFKVDLYNSLSDQNIDNVKILSHKLKGVAANLRIEDAFEVLTTVNSSEDLLEIEQNLNMFYEMVDKLDKKKYSKEKMPTQENLQREADEDSEDEMILSFKDEKIIKDSDIPKKIEMPELADDDFISLELDEDIFKEAKETQQEQEKIEIQKDTQVYYDRVKAANEIGIDVQDFNELFDDFIREAKEYALQIQKAIERSDFETSKSSSIKLKRMCETMRIDSFDKELDSIVKTEDKNTIEQNIADIKTKLHLISSMED</sequence>
<dbReference type="eggNOG" id="COG2198">
    <property type="taxonomic scope" value="Bacteria"/>
</dbReference>
<dbReference type="PATRIC" id="fig|1172190.3.peg.1270"/>
<evidence type="ECO:0000313" key="5">
    <source>
        <dbReference type="Proteomes" id="UP000015520"/>
    </source>
</evidence>
<dbReference type="AlphaFoldDB" id="T0JFB0"/>
<feature type="region of interest" description="Disordered" evidence="2">
    <location>
        <begin position="120"/>
        <end position="141"/>
    </location>
</feature>
<keyword evidence="1" id="KW-0597">Phosphoprotein</keyword>
<feature type="modified residue" description="Phosphohistidine" evidence="1">
    <location>
        <position position="268"/>
    </location>
</feature>
<protein>
    <recommendedName>
        <fullName evidence="3">HPt domain-containing protein</fullName>
    </recommendedName>
</protein>
<evidence type="ECO:0000256" key="1">
    <source>
        <dbReference type="PROSITE-ProRule" id="PRU00110"/>
    </source>
</evidence>
<reference evidence="4 5" key="1">
    <citation type="submission" date="2013-07" db="EMBL/GenBank/DDBJ databases">
        <title>Sulfurimonas hongkongensis AST-10 Genome Sequencing.</title>
        <authorList>
            <person name="Cai L."/>
            <person name="Zhang T."/>
        </authorList>
    </citation>
    <scope>NUCLEOTIDE SEQUENCE [LARGE SCALE GENOMIC DNA]</scope>
    <source>
        <strain evidence="4 5">AST-10</strain>
    </source>
</reference>
<feature type="domain" description="HPt" evidence="3">
    <location>
        <begin position="229"/>
        <end position="319"/>
    </location>
</feature>
<dbReference type="EMBL" id="AUPZ01000007">
    <property type="protein sequence ID" value="EQB39650.1"/>
    <property type="molecule type" value="Genomic_DNA"/>
</dbReference>
<dbReference type="PROSITE" id="PS50894">
    <property type="entry name" value="HPT"/>
    <property type="match status" value="1"/>
</dbReference>
<accession>T0JFB0</accession>
<dbReference type="GO" id="GO:0004672">
    <property type="term" value="F:protein kinase activity"/>
    <property type="evidence" value="ECO:0007669"/>
    <property type="project" value="UniProtKB-ARBA"/>
</dbReference>
<dbReference type="InterPro" id="IPR008207">
    <property type="entry name" value="Sig_transdc_His_kin_Hpt_dom"/>
</dbReference>
<gene>
    <name evidence="4" type="ORF">M947_06555</name>
</gene>
<keyword evidence="5" id="KW-1185">Reference proteome</keyword>
<dbReference type="GO" id="GO:0000160">
    <property type="term" value="P:phosphorelay signal transduction system"/>
    <property type="evidence" value="ECO:0007669"/>
    <property type="project" value="InterPro"/>
</dbReference>
<evidence type="ECO:0000259" key="3">
    <source>
        <dbReference type="PROSITE" id="PS50894"/>
    </source>
</evidence>
<dbReference type="Proteomes" id="UP000015520">
    <property type="component" value="Unassembled WGS sequence"/>
</dbReference>
<dbReference type="OrthoDB" id="5338539at2"/>
<dbReference type="Gene3D" id="1.20.120.160">
    <property type="entry name" value="HPT domain"/>
    <property type="match status" value="1"/>
</dbReference>
<organism evidence="4 5">
    <name type="scientific">Sulfurimonas hongkongensis</name>
    <dbReference type="NCBI Taxonomy" id="1172190"/>
    <lineage>
        <taxon>Bacteria</taxon>
        <taxon>Pseudomonadati</taxon>
        <taxon>Campylobacterota</taxon>
        <taxon>Epsilonproteobacteria</taxon>
        <taxon>Campylobacterales</taxon>
        <taxon>Sulfurimonadaceae</taxon>
        <taxon>Sulfurimonas</taxon>
    </lineage>
</organism>
<proteinExistence type="predicted"/>
<dbReference type="RefSeq" id="WP_021287573.1">
    <property type="nucleotide sequence ID" value="NZ_AUPZ01000007.1"/>
</dbReference>
<evidence type="ECO:0000256" key="2">
    <source>
        <dbReference type="SAM" id="MobiDB-lite"/>
    </source>
</evidence>
<evidence type="ECO:0000313" key="4">
    <source>
        <dbReference type="EMBL" id="EQB39650.1"/>
    </source>
</evidence>
<dbReference type="InterPro" id="IPR036641">
    <property type="entry name" value="HPT_dom_sf"/>
</dbReference>